<dbReference type="Proteomes" id="UP001151760">
    <property type="component" value="Unassembled WGS sequence"/>
</dbReference>
<reference evidence="2" key="2">
    <citation type="submission" date="2022-01" db="EMBL/GenBank/DDBJ databases">
        <authorList>
            <person name="Yamashiro T."/>
            <person name="Shiraishi A."/>
            <person name="Satake H."/>
            <person name="Nakayama K."/>
        </authorList>
    </citation>
    <scope>NUCLEOTIDE SEQUENCE</scope>
</reference>
<evidence type="ECO:0000313" key="3">
    <source>
        <dbReference type="Proteomes" id="UP001151760"/>
    </source>
</evidence>
<accession>A0ABQ5CQP0</accession>
<proteinExistence type="predicted"/>
<dbReference type="EMBL" id="BQNB010014510">
    <property type="protein sequence ID" value="GJT29044.1"/>
    <property type="molecule type" value="Genomic_DNA"/>
</dbReference>
<sequence length="178" mass="20295">MSKADHLFTVNTNSARESVLKKGLFLKIGEPEDRSDCNSTEPQNRQERNERSTFTKTTLANGRYGVETRSAVVIIIKKINDLSASSSILQGFGQIWVDFRSFQNVRRGVRIMLCTGEFDQGQAFIHLRKVTPRCVGRAVRKLSSEMEIPKNLINFEARNQPFSRELSLLALEDKQCWV</sequence>
<evidence type="ECO:0000313" key="2">
    <source>
        <dbReference type="EMBL" id="GJT29044.1"/>
    </source>
</evidence>
<comment type="caution">
    <text evidence="2">The sequence shown here is derived from an EMBL/GenBank/DDBJ whole genome shotgun (WGS) entry which is preliminary data.</text>
</comment>
<gene>
    <name evidence="2" type="ORF">Tco_0909319</name>
</gene>
<reference evidence="2" key="1">
    <citation type="journal article" date="2022" name="Int. J. Mol. Sci.">
        <title>Draft Genome of Tanacetum Coccineum: Genomic Comparison of Closely Related Tanacetum-Family Plants.</title>
        <authorList>
            <person name="Yamashiro T."/>
            <person name="Shiraishi A."/>
            <person name="Nakayama K."/>
            <person name="Satake H."/>
        </authorList>
    </citation>
    <scope>NUCLEOTIDE SEQUENCE</scope>
</reference>
<protein>
    <submittedName>
        <fullName evidence="2">Uncharacterized protein</fullName>
    </submittedName>
</protein>
<keyword evidence="3" id="KW-1185">Reference proteome</keyword>
<organism evidence="2 3">
    <name type="scientific">Tanacetum coccineum</name>
    <dbReference type="NCBI Taxonomy" id="301880"/>
    <lineage>
        <taxon>Eukaryota</taxon>
        <taxon>Viridiplantae</taxon>
        <taxon>Streptophyta</taxon>
        <taxon>Embryophyta</taxon>
        <taxon>Tracheophyta</taxon>
        <taxon>Spermatophyta</taxon>
        <taxon>Magnoliopsida</taxon>
        <taxon>eudicotyledons</taxon>
        <taxon>Gunneridae</taxon>
        <taxon>Pentapetalae</taxon>
        <taxon>asterids</taxon>
        <taxon>campanulids</taxon>
        <taxon>Asterales</taxon>
        <taxon>Asteraceae</taxon>
        <taxon>Asteroideae</taxon>
        <taxon>Anthemideae</taxon>
        <taxon>Anthemidinae</taxon>
        <taxon>Tanacetum</taxon>
    </lineage>
</organism>
<name>A0ABQ5CQP0_9ASTR</name>
<evidence type="ECO:0000256" key="1">
    <source>
        <dbReference type="SAM" id="MobiDB-lite"/>
    </source>
</evidence>
<feature type="region of interest" description="Disordered" evidence="1">
    <location>
        <begin position="31"/>
        <end position="51"/>
    </location>
</feature>